<keyword evidence="5 6" id="KW-0472">Membrane</keyword>
<accession>A0ABU2Y802</accession>
<feature type="transmembrane region" description="Helical" evidence="6">
    <location>
        <begin position="167"/>
        <end position="187"/>
    </location>
</feature>
<dbReference type="InterPro" id="IPR050833">
    <property type="entry name" value="Poly_Biosynth_Transport"/>
</dbReference>
<comment type="caution">
    <text evidence="7">The sequence shown here is derived from an EMBL/GenBank/DDBJ whole genome shotgun (WGS) entry which is preliminary data.</text>
</comment>
<evidence type="ECO:0000256" key="6">
    <source>
        <dbReference type="SAM" id="Phobius"/>
    </source>
</evidence>
<feature type="transmembrane region" description="Helical" evidence="6">
    <location>
        <begin position="382"/>
        <end position="402"/>
    </location>
</feature>
<evidence type="ECO:0000256" key="3">
    <source>
        <dbReference type="ARBA" id="ARBA00022692"/>
    </source>
</evidence>
<feature type="transmembrane region" description="Helical" evidence="6">
    <location>
        <begin position="247"/>
        <end position="270"/>
    </location>
</feature>
<feature type="transmembrane region" description="Helical" evidence="6">
    <location>
        <begin position="329"/>
        <end position="350"/>
    </location>
</feature>
<gene>
    <name evidence="7" type="ORF">RM519_12930</name>
</gene>
<evidence type="ECO:0000313" key="7">
    <source>
        <dbReference type="EMBL" id="MDT0554157.1"/>
    </source>
</evidence>
<feature type="transmembrane region" description="Helical" evidence="6">
    <location>
        <begin position="357"/>
        <end position="376"/>
    </location>
</feature>
<organism evidence="7 8">
    <name type="scientific">Urechidicola vernalis</name>
    <dbReference type="NCBI Taxonomy" id="3075600"/>
    <lineage>
        <taxon>Bacteria</taxon>
        <taxon>Pseudomonadati</taxon>
        <taxon>Bacteroidota</taxon>
        <taxon>Flavobacteriia</taxon>
        <taxon>Flavobacteriales</taxon>
        <taxon>Flavobacteriaceae</taxon>
        <taxon>Urechidicola</taxon>
    </lineage>
</organism>
<evidence type="ECO:0000256" key="2">
    <source>
        <dbReference type="ARBA" id="ARBA00022475"/>
    </source>
</evidence>
<proteinExistence type="predicted"/>
<feature type="transmembrane region" description="Helical" evidence="6">
    <location>
        <begin position="104"/>
        <end position="121"/>
    </location>
</feature>
<comment type="subcellular location">
    <subcellularLocation>
        <location evidence="1">Cell membrane</location>
        <topology evidence="1">Multi-pass membrane protein</topology>
    </subcellularLocation>
</comment>
<feature type="transmembrane region" description="Helical" evidence="6">
    <location>
        <begin position="36"/>
        <end position="56"/>
    </location>
</feature>
<evidence type="ECO:0000256" key="1">
    <source>
        <dbReference type="ARBA" id="ARBA00004651"/>
    </source>
</evidence>
<name>A0ABU2Y802_9FLAO</name>
<feature type="transmembrane region" description="Helical" evidence="6">
    <location>
        <begin position="12"/>
        <end position="30"/>
    </location>
</feature>
<feature type="transmembrane region" description="Helical" evidence="6">
    <location>
        <begin position="142"/>
        <end position="161"/>
    </location>
</feature>
<dbReference type="PANTHER" id="PTHR30250">
    <property type="entry name" value="PST FAMILY PREDICTED COLANIC ACID TRANSPORTER"/>
    <property type="match status" value="1"/>
</dbReference>
<sequence>MKESIESLITRGVSIGLKFLLLGFLARNMSLNDFGAFQLISYFVLIGITLFGFEYYNKSNREIAKGLDSNKIYQKHIRFFFTISPILLGSYILFYILILPKELISLKNIIIVFIIIICDYISQEIYRYLMISKKFRLGNIQLIYKSSIFLILCILLSLYSSPINFDSLLAIMLISYICLLLLAYLTFSSKLYSVSKEDFRFLKGQEVFSEIKKLWPFIVLIAFVKGIEFSDKFILGKFLSLEEVGVYSFIFSMAFVINVFVLSGFYIIYLPQLIEAYESNFNLFKKLILKFGLLNFLSSLVMGLMIILLSESIFMLINKPELIIHTNLLIYIIIGFIFCNMSLIGHIYLYIVHDEKFITLTMGLALFTNIILNFYLIDIYGLMGASISFCITYVIVLIFKSLRAILLWKRKVVY</sequence>
<keyword evidence="2" id="KW-1003">Cell membrane</keyword>
<keyword evidence="8" id="KW-1185">Reference proteome</keyword>
<dbReference type="Proteomes" id="UP001252186">
    <property type="component" value="Unassembled WGS sequence"/>
</dbReference>
<keyword evidence="4 6" id="KW-1133">Transmembrane helix</keyword>
<feature type="transmembrane region" description="Helical" evidence="6">
    <location>
        <begin position="291"/>
        <end position="317"/>
    </location>
</feature>
<feature type="transmembrane region" description="Helical" evidence="6">
    <location>
        <begin position="77"/>
        <end position="98"/>
    </location>
</feature>
<evidence type="ECO:0008006" key="9">
    <source>
        <dbReference type="Google" id="ProtNLM"/>
    </source>
</evidence>
<protein>
    <recommendedName>
        <fullName evidence="9">Polysaccharide biosynthesis protein C-terminal domain-containing protein</fullName>
    </recommendedName>
</protein>
<keyword evidence="3 6" id="KW-0812">Transmembrane</keyword>
<reference evidence="7 8" key="1">
    <citation type="submission" date="2023-09" db="EMBL/GenBank/DDBJ databases">
        <authorList>
            <person name="Rey-Velasco X."/>
        </authorList>
    </citation>
    <scope>NUCLEOTIDE SEQUENCE [LARGE SCALE GENOMIC DNA]</scope>
    <source>
        <strain evidence="7 8">P050</strain>
    </source>
</reference>
<evidence type="ECO:0000256" key="4">
    <source>
        <dbReference type="ARBA" id="ARBA00022989"/>
    </source>
</evidence>
<dbReference type="EMBL" id="JAVRHV010000008">
    <property type="protein sequence ID" value="MDT0554157.1"/>
    <property type="molecule type" value="Genomic_DNA"/>
</dbReference>
<dbReference type="PANTHER" id="PTHR30250:SF11">
    <property type="entry name" value="O-ANTIGEN TRANSPORTER-RELATED"/>
    <property type="match status" value="1"/>
</dbReference>
<evidence type="ECO:0000313" key="8">
    <source>
        <dbReference type="Proteomes" id="UP001252186"/>
    </source>
</evidence>
<evidence type="ECO:0000256" key="5">
    <source>
        <dbReference type="ARBA" id="ARBA00023136"/>
    </source>
</evidence>
<dbReference type="RefSeq" id="WP_311594242.1">
    <property type="nucleotide sequence ID" value="NZ_JAVRHV010000008.1"/>
</dbReference>
<feature type="transmembrane region" description="Helical" evidence="6">
    <location>
        <begin position="207"/>
        <end position="227"/>
    </location>
</feature>